<comment type="caution">
    <text evidence="2">The sequence shown here is derived from an EMBL/GenBank/DDBJ whole genome shotgun (WGS) entry which is preliminary data.</text>
</comment>
<evidence type="ECO:0000256" key="1">
    <source>
        <dbReference type="SAM" id="Phobius"/>
    </source>
</evidence>
<dbReference type="Proteomes" id="UP000541033">
    <property type="component" value="Unassembled WGS sequence"/>
</dbReference>
<keyword evidence="1" id="KW-0812">Transmembrane</keyword>
<accession>A0A7X5TVB5</accession>
<keyword evidence="3" id="KW-1185">Reference proteome</keyword>
<dbReference type="RefSeq" id="WP_167151226.1">
    <property type="nucleotide sequence ID" value="NZ_JAAMOX010000002.1"/>
</dbReference>
<feature type="transmembrane region" description="Helical" evidence="1">
    <location>
        <begin position="20"/>
        <end position="45"/>
    </location>
</feature>
<feature type="transmembrane region" description="Helical" evidence="1">
    <location>
        <begin position="65"/>
        <end position="87"/>
    </location>
</feature>
<protein>
    <submittedName>
        <fullName evidence="2">Uncharacterized membrane protein (DUF2068 family)</fullName>
    </submittedName>
</protein>
<name>A0A7X5TVB5_9MICO</name>
<dbReference type="EMBL" id="JAAMOX010000002">
    <property type="protein sequence ID" value="NIH54712.1"/>
    <property type="molecule type" value="Genomic_DNA"/>
</dbReference>
<proteinExistence type="predicted"/>
<reference evidence="2 3" key="1">
    <citation type="submission" date="2020-02" db="EMBL/GenBank/DDBJ databases">
        <title>Sequencing the genomes of 1000 actinobacteria strains.</title>
        <authorList>
            <person name="Klenk H.-P."/>
        </authorList>
    </citation>
    <scope>NUCLEOTIDE SEQUENCE [LARGE SCALE GENOMIC DNA]</scope>
    <source>
        <strain evidence="2 3">DSM 27960</strain>
    </source>
</reference>
<dbReference type="AlphaFoldDB" id="A0A7X5TVB5"/>
<gene>
    <name evidence="2" type="ORF">FHX76_002608</name>
</gene>
<sequence length="145" mass="15727">MSDSSRAQIPSRRNVRWAAILQLIQGGLMEGLPFLGLLALLLFGVDASIPAKGFSFIVPFFNEHLYLMMAMSGVFGALRVIGAIGLLRNRMWGFALSLINCVVTLVLMMFMLPAGIFDGLLSGGALLLLLTAWFGRREIGPAGLR</sequence>
<evidence type="ECO:0000313" key="2">
    <source>
        <dbReference type="EMBL" id="NIH54712.1"/>
    </source>
</evidence>
<evidence type="ECO:0000313" key="3">
    <source>
        <dbReference type="Proteomes" id="UP000541033"/>
    </source>
</evidence>
<keyword evidence="1" id="KW-0472">Membrane</keyword>
<keyword evidence="1" id="KW-1133">Transmembrane helix</keyword>
<feature type="transmembrane region" description="Helical" evidence="1">
    <location>
        <begin position="94"/>
        <end position="113"/>
    </location>
</feature>
<organism evidence="2 3">
    <name type="scientific">Lysinibacter cavernae</name>
    <dbReference type="NCBI Taxonomy" id="1640652"/>
    <lineage>
        <taxon>Bacteria</taxon>
        <taxon>Bacillati</taxon>
        <taxon>Actinomycetota</taxon>
        <taxon>Actinomycetes</taxon>
        <taxon>Micrococcales</taxon>
        <taxon>Microbacteriaceae</taxon>
        <taxon>Lysinibacter</taxon>
    </lineage>
</organism>